<organism evidence="1 2">
    <name type="scientific">Streptomyces canus</name>
    <dbReference type="NCBI Taxonomy" id="58343"/>
    <lineage>
        <taxon>Bacteria</taxon>
        <taxon>Bacillati</taxon>
        <taxon>Actinomycetota</taxon>
        <taxon>Actinomycetes</taxon>
        <taxon>Kitasatosporales</taxon>
        <taxon>Streptomycetaceae</taxon>
        <taxon>Streptomyces</taxon>
        <taxon>Streptomyces aurantiacus group</taxon>
    </lineage>
</organism>
<dbReference type="RefSeq" id="WP_059203637.1">
    <property type="nucleotide sequence ID" value="NZ_KQ948656.1"/>
</dbReference>
<comment type="caution">
    <text evidence="1">The sequence shown here is derived from an EMBL/GenBank/DDBJ whole genome shotgun (WGS) entry which is preliminary data.</text>
</comment>
<gene>
    <name evidence="1" type="ORF">AQJ46_00405</name>
</gene>
<name>A0A101SI59_9ACTN</name>
<dbReference type="STRING" id="58343.AQJ46_00405"/>
<dbReference type="Proteomes" id="UP000053669">
    <property type="component" value="Unassembled WGS sequence"/>
</dbReference>
<protein>
    <submittedName>
        <fullName evidence="1">Uncharacterized protein</fullName>
    </submittedName>
</protein>
<sequence>MIIEQQAHGTYWHDPNPYLAKLPRLAPALPPGARALATHPEHYDFAAPQCVKDLRPTALPPTAGAADQFQIHFTWPASQDHVLTVHYYGVTSVQVEADGGGVLELSDFNTVRLDELLPHGIY</sequence>
<evidence type="ECO:0000313" key="2">
    <source>
        <dbReference type="Proteomes" id="UP000053669"/>
    </source>
</evidence>
<evidence type="ECO:0000313" key="1">
    <source>
        <dbReference type="EMBL" id="KUN74093.1"/>
    </source>
</evidence>
<dbReference type="AlphaFoldDB" id="A0A101SI59"/>
<reference evidence="1 2" key="1">
    <citation type="submission" date="2015-10" db="EMBL/GenBank/DDBJ databases">
        <title>Draft genome sequence of Streptomyces canus DSM 40017, type strain for the species Streptomyces canus.</title>
        <authorList>
            <person name="Ruckert C."/>
            <person name="Winkler A."/>
            <person name="Kalinowski J."/>
            <person name="Kampfer P."/>
            <person name="Glaeser S."/>
        </authorList>
    </citation>
    <scope>NUCLEOTIDE SEQUENCE [LARGE SCALE GENOMIC DNA]</scope>
    <source>
        <strain evidence="1 2">DSM 40017</strain>
    </source>
</reference>
<accession>A0A101SI59</accession>
<dbReference type="EMBL" id="LMWU01000001">
    <property type="protein sequence ID" value="KUN74093.1"/>
    <property type="molecule type" value="Genomic_DNA"/>
</dbReference>
<proteinExistence type="predicted"/>